<dbReference type="FunFam" id="3.40.50.1360:FF:000003">
    <property type="entry name" value="Glucosamine-6-phosphate deaminase"/>
    <property type="match status" value="1"/>
</dbReference>
<comment type="caution">
    <text evidence="4">Lacks conserved residue(s) required for the propagation of feature annotation.</text>
</comment>
<dbReference type="Gene3D" id="3.40.50.1360">
    <property type="match status" value="1"/>
</dbReference>
<keyword evidence="2 4" id="KW-0378">Hydrolase</keyword>
<dbReference type="InterPro" id="IPR004547">
    <property type="entry name" value="Glucosamine6P_isomerase"/>
</dbReference>
<accession>A0A1V6C9J0</accession>
<dbReference type="Pfam" id="PF01182">
    <property type="entry name" value="Glucosamine_iso"/>
    <property type="match status" value="1"/>
</dbReference>
<dbReference type="GO" id="GO:0006046">
    <property type="term" value="P:N-acetylglucosamine catabolic process"/>
    <property type="evidence" value="ECO:0007669"/>
    <property type="project" value="UniProtKB-UniRule"/>
</dbReference>
<dbReference type="InterPro" id="IPR018321">
    <property type="entry name" value="Glucosamine6P_isomerase_CS"/>
</dbReference>
<comment type="function">
    <text evidence="4">Catalyzes the reversible isomerization-deamination of glucosamine 6-phosphate (GlcN6P) to form fructose 6-phosphate (Fru6P) and ammonium ion.</text>
</comment>
<dbReference type="GO" id="GO:0005975">
    <property type="term" value="P:carbohydrate metabolic process"/>
    <property type="evidence" value="ECO:0007669"/>
    <property type="project" value="InterPro"/>
</dbReference>
<dbReference type="PANTHER" id="PTHR11280:SF5">
    <property type="entry name" value="GLUCOSAMINE-6-PHOSPHATE ISOMERASE"/>
    <property type="match status" value="1"/>
</dbReference>
<feature type="active site" description="For ring-opening step" evidence="4">
    <location>
        <position position="143"/>
    </location>
</feature>
<comment type="catalytic activity">
    <reaction evidence="1 4">
        <text>alpha-D-glucosamine 6-phosphate + H2O = beta-D-fructose 6-phosphate + NH4(+)</text>
        <dbReference type="Rhea" id="RHEA:12172"/>
        <dbReference type="ChEBI" id="CHEBI:15377"/>
        <dbReference type="ChEBI" id="CHEBI:28938"/>
        <dbReference type="ChEBI" id="CHEBI:57634"/>
        <dbReference type="ChEBI" id="CHEBI:75989"/>
        <dbReference type="EC" id="3.5.99.6"/>
    </reaction>
</comment>
<evidence type="ECO:0000256" key="2">
    <source>
        <dbReference type="ARBA" id="ARBA00022801"/>
    </source>
</evidence>
<evidence type="ECO:0000256" key="3">
    <source>
        <dbReference type="ARBA" id="ARBA00023277"/>
    </source>
</evidence>
<dbReference type="PROSITE" id="PS01161">
    <property type="entry name" value="GLC_GALNAC_ISOMERASE"/>
    <property type="match status" value="1"/>
</dbReference>
<dbReference type="InterPro" id="IPR037171">
    <property type="entry name" value="NagB/RpiA_transferase-like"/>
</dbReference>
<sequence>MRVIIRKTYEEISLLAAELVKSRIEKKDNFVLGLATGSSPLGLYSALINMNQKNLLSFKNVKTFNLDEYYGLRGDHPQSYRYFMDVNLFNHIDIDKSRTMVPDGTTKNLEDFCLWYEQQIKNSGGIDLQVLGIGSDGHIGFNEPGSPLSSRTRLIALDAQTIEDNSRFFKDKNQVPRFAITMGVGTILEAKEIILIASGKKKAQIIAKAIEGPITGLISASALQIHKRCTYFLDEDAASELNRIDYYRFVEEAEGTIGKEIF</sequence>
<protein>
    <recommendedName>
        <fullName evidence="4">Glucosamine-6-phosphate deaminase</fullName>
        <ecNumber evidence="4">3.5.99.6</ecNumber>
    </recommendedName>
    <alternativeName>
        <fullName evidence="4">GlcN6P deaminase</fullName>
        <shortName evidence="4">GNPDA</shortName>
    </alternativeName>
    <alternativeName>
        <fullName evidence="4">Glucosamine-6-phosphate isomerase</fullName>
    </alternativeName>
</protein>
<dbReference type="GO" id="GO:0006043">
    <property type="term" value="P:glucosamine catabolic process"/>
    <property type="evidence" value="ECO:0007669"/>
    <property type="project" value="TreeGrafter"/>
</dbReference>
<name>A0A1V6C9J0_UNCT6</name>
<dbReference type="AlphaFoldDB" id="A0A1V6C9J0"/>
<organism evidence="6">
    <name type="scientific">candidate division TA06 bacterium ADurb.Bin131</name>
    <dbReference type="NCBI Taxonomy" id="1852827"/>
    <lineage>
        <taxon>Bacteria</taxon>
        <taxon>Bacteria division TA06</taxon>
    </lineage>
</organism>
<dbReference type="HAMAP" id="MF_01241">
    <property type="entry name" value="GlcN6P_deamin"/>
    <property type="match status" value="1"/>
</dbReference>
<comment type="caution">
    <text evidence="6">The sequence shown here is derived from an EMBL/GenBank/DDBJ whole genome shotgun (WGS) entry which is preliminary data.</text>
</comment>
<feature type="active site" description="For ring-opening step" evidence="4">
    <location>
        <position position="136"/>
    </location>
</feature>
<dbReference type="CDD" id="cd01399">
    <property type="entry name" value="GlcN6P_deaminase"/>
    <property type="match status" value="1"/>
</dbReference>
<reference evidence="6" key="1">
    <citation type="submission" date="2017-02" db="EMBL/GenBank/DDBJ databases">
        <title>Delving into the versatile metabolic prowess of the omnipresent phylum Bacteroidetes.</title>
        <authorList>
            <person name="Nobu M.K."/>
            <person name="Mei R."/>
            <person name="Narihiro T."/>
            <person name="Kuroda K."/>
            <person name="Liu W.-T."/>
        </authorList>
    </citation>
    <scope>NUCLEOTIDE SEQUENCE</scope>
    <source>
        <strain evidence="6">ADurb.Bin131</strain>
    </source>
</reference>
<dbReference type="NCBIfam" id="TIGR00502">
    <property type="entry name" value="nagB"/>
    <property type="match status" value="1"/>
</dbReference>
<feature type="active site" description="Proton acceptor; for enolization step" evidence="4">
    <location>
        <position position="67"/>
    </location>
</feature>
<feature type="domain" description="Glucosamine/galactosamine-6-phosphate isomerase" evidence="5">
    <location>
        <begin position="15"/>
        <end position="211"/>
    </location>
</feature>
<evidence type="ECO:0000256" key="4">
    <source>
        <dbReference type="HAMAP-Rule" id="MF_01241"/>
    </source>
</evidence>
<dbReference type="GO" id="GO:0005737">
    <property type="term" value="C:cytoplasm"/>
    <property type="evidence" value="ECO:0007669"/>
    <property type="project" value="TreeGrafter"/>
</dbReference>
<dbReference type="EC" id="3.5.99.6" evidence="4"/>
<gene>
    <name evidence="6" type="primary">nagB_3</name>
    <name evidence="4" type="synonym">nagB</name>
    <name evidence="6" type="ORF">BWX89_00916</name>
</gene>
<comment type="similarity">
    <text evidence="4">Belongs to the glucosamine/galactosamine-6-phosphate isomerase family. NagB subfamily.</text>
</comment>
<evidence type="ECO:0000259" key="5">
    <source>
        <dbReference type="Pfam" id="PF01182"/>
    </source>
</evidence>
<dbReference type="GO" id="GO:0019262">
    <property type="term" value="P:N-acetylneuraminate catabolic process"/>
    <property type="evidence" value="ECO:0007669"/>
    <property type="project" value="UniProtKB-UniRule"/>
</dbReference>
<dbReference type="GO" id="GO:0042802">
    <property type="term" value="F:identical protein binding"/>
    <property type="evidence" value="ECO:0007669"/>
    <property type="project" value="TreeGrafter"/>
</dbReference>
<keyword evidence="3 4" id="KW-0119">Carbohydrate metabolism</keyword>
<dbReference type="Proteomes" id="UP000485562">
    <property type="component" value="Unassembled WGS sequence"/>
</dbReference>
<comment type="pathway">
    <text evidence="4">Amino-sugar metabolism; N-acetylneuraminate degradation; D-fructose 6-phosphate from N-acetylneuraminate: step 5/5.</text>
</comment>
<dbReference type="NCBIfam" id="NF001684">
    <property type="entry name" value="PRK00443.1-4"/>
    <property type="match status" value="1"/>
</dbReference>
<dbReference type="GO" id="GO:0004342">
    <property type="term" value="F:glucosamine-6-phosphate deaminase activity"/>
    <property type="evidence" value="ECO:0007669"/>
    <property type="project" value="UniProtKB-UniRule"/>
</dbReference>
<dbReference type="SUPFAM" id="SSF100950">
    <property type="entry name" value="NagB/RpiA/CoA transferase-like"/>
    <property type="match status" value="1"/>
</dbReference>
<evidence type="ECO:0000313" key="6">
    <source>
        <dbReference type="EMBL" id="OQB73529.1"/>
    </source>
</evidence>
<evidence type="ECO:0000256" key="1">
    <source>
        <dbReference type="ARBA" id="ARBA00000644"/>
    </source>
</evidence>
<dbReference type="UniPathway" id="UPA00629">
    <property type="reaction ID" value="UER00684"/>
</dbReference>
<dbReference type="EMBL" id="MWDQ01000077">
    <property type="protein sequence ID" value="OQB73529.1"/>
    <property type="molecule type" value="Genomic_DNA"/>
</dbReference>
<dbReference type="PANTHER" id="PTHR11280">
    <property type="entry name" value="GLUCOSAMINE-6-PHOSPHATE ISOMERASE"/>
    <property type="match status" value="1"/>
</dbReference>
<proteinExistence type="inferred from homology"/>
<dbReference type="InterPro" id="IPR006148">
    <property type="entry name" value="Glc/Gal-6P_isomerase"/>
</dbReference>
<feature type="active site" description="Proton acceptor; for ring-opening step" evidence="4">
    <location>
        <position position="138"/>
    </location>
</feature>